<dbReference type="EC" id="3.6.1.9" evidence="4"/>
<keyword evidence="4" id="KW-0963">Cytoplasm</keyword>
<dbReference type="GO" id="GO:0009117">
    <property type="term" value="P:nucleotide metabolic process"/>
    <property type="evidence" value="ECO:0007669"/>
    <property type="project" value="UniProtKB-KW"/>
</dbReference>
<feature type="site" description="Important for substrate specificity" evidence="4">
    <location>
        <position position="87"/>
    </location>
</feature>
<keyword evidence="3 4" id="KW-0546">Nucleotide metabolism</keyword>
<dbReference type="OrthoDB" id="9807767at2"/>
<feature type="site" description="Important for substrate specificity" evidence="4">
    <location>
        <position position="16"/>
    </location>
</feature>
<evidence type="ECO:0000256" key="1">
    <source>
        <dbReference type="ARBA" id="ARBA00001968"/>
    </source>
</evidence>
<dbReference type="EMBL" id="CP036316">
    <property type="protein sequence ID" value="QDT65923.1"/>
    <property type="molecule type" value="Genomic_DNA"/>
</dbReference>
<sequence>MDSSAPRIILGSSSPRRRELLCHLIPAEAIAVIPPIDTDEPSLEHHRTLEALHEGLLETVRHKSRGVRQRMEVEKSSHDVPILTADTTVIVTDEEGQSRSLGKPPDSPDWALTVRNWFEHYYAGRCHTVASAVRIECVSKSALEFIVSTQVHMIEDVADHLDWYFATEEPLGKAGGYGIQGAASVFVDRIDGSLTNVIGLPLREVKQALGELGVPLG</sequence>
<dbReference type="Proteomes" id="UP000319976">
    <property type="component" value="Chromosome"/>
</dbReference>
<keyword evidence="6" id="KW-1185">Reference proteome</keyword>
<dbReference type="PANTHER" id="PTHR43213">
    <property type="entry name" value="BIFUNCTIONAL DTTP/UTP PYROPHOSPHATASE/METHYLTRANSFERASE PROTEIN-RELATED"/>
    <property type="match status" value="1"/>
</dbReference>
<dbReference type="GO" id="GO:0036218">
    <property type="term" value="F:dTTP diphosphatase activity"/>
    <property type="evidence" value="ECO:0007669"/>
    <property type="project" value="RHEA"/>
</dbReference>
<feature type="active site" description="Proton acceptor" evidence="4">
    <location>
        <position position="86"/>
    </location>
</feature>
<keyword evidence="2 4" id="KW-0378">Hydrolase</keyword>
<evidence type="ECO:0000256" key="2">
    <source>
        <dbReference type="ARBA" id="ARBA00022801"/>
    </source>
</evidence>
<comment type="catalytic activity">
    <reaction evidence="4">
        <text>dTTP + H2O = dTMP + diphosphate + H(+)</text>
        <dbReference type="Rhea" id="RHEA:28534"/>
        <dbReference type="ChEBI" id="CHEBI:15377"/>
        <dbReference type="ChEBI" id="CHEBI:15378"/>
        <dbReference type="ChEBI" id="CHEBI:33019"/>
        <dbReference type="ChEBI" id="CHEBI:37568"/>
        <dbReference type="ChEBI" id="CHEBI:63528"/>
        <dbReference type="EC" id="3.6.1.9"/>
    </reaction>
</comment>
<comment type="catalytic activity">
    <reaction evidence="4">
        <text>UTP + H2O = UMP + diphosphate + H(+)</text>
        <dbReference type="Rhea" id="RHEA:29395"/>
        <dbReference type="ChEBI" id="CHEBI:15377"/>
        <dbReference type="ChEBI" id="CHEBI:15378"/>
        <dbReference type="ChEBI" id="CHEBI:33019"/>
        <dbReference type="ChEBI" id="CHEBI:46398"/>
        <dbReference type="ChEBI" id="CHEBI:57865"/>
        <dbReference type="EC" id="3.6.1.9"/>
    </reaction>
</comment>
<name>A0A517TC34_9PLAN</name>
<proteinExistence type="inferred from homology"/>
<protein>
    <recommendedName>
        <fullName evidence="4">dTTP/UTP pyrophosphatase</fullName>
        <shortName evidence="4">dTTPase/UTPase</shortName>
        <ecNumber evidence="4">3.6.1.9</ecNumber>
    </recommendedName>
    <alternativeName>
        <fullName evidence="4">Nucleoside triphosphate pyrophosphatase</fullName>
    </alternativeName>
    <alternativeName>
        <fullName evidence="4">Nucleotide pyrophosphatase</fullName>
        <shortName evidence="4">Nucleotide PPase</shortName>
    </alternativeName>
</protein>
<dbReference type="KEGG" id="chya:V22_31860"/>
<evidence type="ECO:0000256" key="3">
    <source>
        <dbReference type="ARBA" id="ARBA00023080"/>
    </source>
</evidence>
<gene>
    <name evidence="5" type="primary">yhdE</name>
    <name evidence="5" type="ORF">V22_31860</name>
</gene>
<feature type="site" description="Important for substrate specificity" evidence="4">
    <location>
        <position position="180"/>
    </location>
</feature>
<reference evidence="5 6" key="1">
    <citation type="submission" date="2019-02" db="EMBL/GenBank/DDBJ databases">
        <title>Deep-cultivation of Planctomycetes and their phenomic and genomic characterization uncovers novel biology.</title>
        <authorList>
            <person name="Wiegand S."/>
            <person name="Jogler M."/>
            <person name="Boedeker C."/>
            <person name="Pinto D."/>
            <person name="Vollmers J."/>
            <person name="Rivas-Marin E."/>
            <person name="Kohn T."/>
            <person name="Peeters S.H."/>
            <person name="Heuer A."/>
            <person name="Rast P."/>
            <person name="Oberbeckmann S."/>
            <person name="Bunk B."/>
            <person name="Jeske O."/>
            <person name="Meyerdierks A."/>
            <person name="Storesund J.E."/>
            <person name="Kallscheuer N."/>
            <person name="Luecker S."/>
            <person name="Lage O.M."/>
            <person name="Pohl T."/>
            <person name="Merkel B.J."/>
            <person name="Hornburger P."/>
            <person name="Mueller R.-W."/>
            <person name="Bruemmer F."/>
            <person name="Labrenz M."/>
            <person name="Spormann A.M."/>
            <person name="Op den Camp H."/>
            <person name="Overmann J."/>
            <person name="Amann R."/>
            <person name="Jetten M.S.M."/>
            <person name="Mascher T."/>
            <person name="Medema M.H."/>
            <person name="Devos D.P."/>
            <person name="Kaster A.-K."/>
            <person name="Ovreas L."/>
            <person name="Rohde M."/>
            <person name="Galperin M.Y."/>
            <person name="Jogler C."/>
        </authorList>
    </citation>
    <scope>NUCLEOTIDE SEQUENCE [LARGE SCALE GENOMIC DNA]</scope>
    <source>
        <strain evidence="5 6">V22</strain>
    </source>
</reference>
<dbReference type="GO" id="GO:0005737">
    <property type="term" value="C:cytoplasm"/>
    <property type="evidence" value="ECO:0007669"/>
    <property type="project" value="UniProtKB-SubCell"/>
</dbReference>
<dbReference type="PIRSF" id="PIRSF006305">
    <property type="entry name" value="Maf"/>
    <property type="match status" value="1"/>
</dbReference>
<dbReference type="InterPro" id="IPR003697">
    <property type="entry name" value="Maf-like"/>
</dbReference>
<accession>A0A517TC34</accession>
<dbReference type="Pfam" id="PF02545">
    <property type="entry name" value="Maf"/>
    <property type="match status" value="1"/>
</dbReference>
<dbReference type="GO" id="GO:0036221">
    <property type="term" value="F:UTP diphosphatase activity"/>
    <property type="evidence" value="ECO:0007669"/>
    <property type="project" value="RHEA"/>
</dbReference>
<comment type="caution">
    <text evidence="4">Lacks conserved residue(s) required for the propagation of feature annotation.</text>
</comment>
<evidence type="ECO:0000256" key="4">
    <source>
        <dbReference type="HAMAP-Rule" id="MF_00528"/>
    </source>
</evidence>
<dbReference type="AlphaFoldDB" id="A0A517TC34"/>
<dbReference type="PANTHER" id="PTHR43213:SF5">
    <property type="entry name" value="BIFUNCTIONAL DTTP_UTP PYROPHOSPHATASE_METHYLTRANSFERASE PROTEIN-RELATED"/>
    <property type="match status" value="1"/>
</dbReference>
<evidence type="ECO:0000313" key="6">
    <source>
        <dbReference type="Proteomes" id="UP000319976"/>
    </source>
</evidence>
<comment type="cofactor">
    <cofactor evidence="1 4">
        <name>a divalent metal cation</name>
        <dbReference type="ChEBI" id="CHEBI:60240"/>
    </cofactor>
</comment>
<dbReference type="RefSeq" id="WP_145264606.1">
    <property type="nucleotide sequence ID" value="NZ_CP036316.1"/>
</dbReference>
<dbReference type="InterPro" id="IPR029001">
    <property type="entry name" value="ITPase-like_fam"/>
</dbReference>
<evidence type="ECO:0000313" key="5">
    <source>
        <dbReference type="EMBL" id="QDT65923.1"/>
    </source>
</evidence>
<comment type="subcellular location">
    <subcellularLocation>
        <location evidence="4">Cytoplasm</location>
    </subcellularLocation>
</comment>
<dbReference type="Gene3D" id="3.90.950.10">
    <property type="match status" value="1"/>
</dbReference>
<comment type="function">
    <text evidence="4">Nucleoside triphosphate pyrophosphatase that hydrolyzes dTTP and UTP. May have a dual role in cell division arrest and in preventing the incorporation of modified nucleotides into cellular nucleic acids.</text>
</comment>
<comment type="similarity">
    <text evidence="4">Belongs to the Maf family. YhdE subfamily.</text>
</comment>
<organism evidence="5 6">
    <name type="scientific">Calycomorphotria hydatis</name>
    <dbReference type="NCBI Taxonomy" id="2528027"/>
    <lineage>
        <taxon>Bacteria</taxon>
        <taxon>Pseudomonadati</taxon>
        <taxon>Planctomycetota</taxon>
        <taxon>Planctomycetia</taxon>
        <taxon>Planctomycetales</taxon>
        <taxon>Planctomycetaceae</taxon>
        <taxon>Calycomorphotria</taxon>
    </lineage>
</organism>
<dbReference type="SUPFAM" id="SSF52972">
    <property type="entry name" value="ITPase-like"/>
    <property type="match status" value="1"/>
</dbReference>
<dbReference type="HAMAP" id="MF_00528">
    <property type="entry name" value="Maf"/>
    <property type="match status" value="1"/>
</dbReference>